<feature type="region of interest" description="Disordered" evidence="4">
    <location>
        <begin position="199"/>
        <end position="219"/>
    </location>
</feature>
<evidence type="ECO:0000313" key="7">
    <source>
        <dbReference type="Proteomes" id="UP000182737"/>
    </source>
</evidence>
<accession>A0A1I3ITG4</accession>
<evidence type="ECO:0000256" key="4">
    <source>
        <dbReference type="SAM" id="MobiDB-lite"/>
    </source>
</evidence>
<protein>
    <submittedName>
        <fullName evidence="6">Tfp pilus assembly protein PilF</fullName>
    </submittedName>
</protein>
<organism evidence="6 7">
    <name type="scientific">Treponema bryantii</name>
    <dbReference type="NCBI Taxonomy" id="163"/>
    <lineage>
        <taxon>Bacteria</taxon>
        <taxon>Pseudomonadati</taxon>
        <taxon>Spirochaetota</taxon>
        <taxon>Spirochaetia</taxon>
        <taxon>Spirochaetales</taxon>
        <taxon>Treponemataceae</taxon>
        <taxon>Treponema</taxon>
    </lineage>
</organism>
<keyword evidence="1" id="KW-0677">Repeat</keyword>
<feature type="signal peptide" evidence="5">
    <location>
        <begin position="1"/>
        <end position="24"/>
    </location>
</feature>
<feature type="chain" id="PRO_5010381491" evidence="5">
    <location>
        <begin position="25"/>
        <end position="219"/>
    </location>
</feature>
<dbReference type="RefSeq" id="WP_074930501.1">
    <property type="nucleotide sequence ID" value="NZ_FORI01000002.1"/>
</dbReference>
<sequence>MKLKKSFWAKFSALALTVLLTSCASTNLSVPVPGQGAIKTRNIYAEYYTLGESYFKLEDYKKAAEYYELAMRKKEQYWAAYYKLAKCYVFTSDWNNALPMYKKILERDPENASLKASLAYIYSMKGEFSNSIQIYEELLLQQPHNQDYLENYLAVMAADDKKFEKKHAEKFTQAYETLKEEYPENKNLKTFEDKYKELMKIKDEEPETSEETESTEASS</sequence>
<evidence type="ECO:0000313" key="6">
    <source>
        <dbReference type="EMBL" id="SFI51234.1"/>
    </source>
</evidence>
<dbReference type="PANTHER" id="PTHR44227:SF3">
    <property type="entry name" value="PROTEIN O-MANNOSYL-TRANSFERASE TMTC4"/>
    <property type="match status" value="1"/>
</dbReference>
<feature type="repeat" description="TPR" evidence="3">
    <location>
        <begin position="78"/>
        <end position="111"/>
    </location>
</feature>
<dbReference type="Gene3D" id="1.25.40.10">
    <property type="entry name" value="Tetratricopeptide repeat domain"/>
    <property type="match status" value="1"/>
</dbReference>
<dbReference type="InterPro" id="IPR019734">
    <property type="entry name" value="TPR_rpt"/>
</dbReference>
<dbReference type="SUPFAM" id="SSF48452">
    <property type="entry name" value="TPR-like"/>
    <property type="match status" value="1"/>
</dbReference>
<dbReference type="PANTHER" id="PTHR44227">
    <property type="match status" value="1"/>
</dbReference>
<evidence type="ECO:0000256" key="5">
    <source>
        <dbReference type="SAM" id="SignalP"/>
    </source>
</evidence>
<keyword evidence="5" id="KW-0732">Signal</keyword>
<evidence type="ECO:0000256" key="2">
    <source>
        <dbReference type="ARBA" id="ARBA00022803"/>
    </source>
</evidence>
<dbReference type="InterPro" id="IPR052346">
    <property type="entry name" value="O-mannosyl-transferase_TMTC"/>
</dbReference>
<reference evidence="7" key="1">
    <citation type="submission" date="2016-10" db="EMBL/GenBank/DDBJ databases">
        <authorList>
            <person name="Varghese N."/>
            <person name="Submissions S."/>
        </authorList>
    </citation>
    <scope>NUCLEOTIDE SEQUENCE [LARGE SCALE GENOMIC DNA]</scope>
    <source>
        <strain evidence="7">XBD1002</strain>
    </source>
</reference>
<dbReference type="AlphaFoldDB" id="A0A1I3ITG4"/>
<dbReference type="EMBL" id="FORI01000002">
    <property type="protein sequence ID" value="SFI51234.1"/>
    <property type="molecule type" value="Genomic_DNA"/>
</dbReference>
<dbReference type="Pfam" id="PF13181">
    <property type="entry name" value="TPR_8"/>
    <property type="match status" value="1"/>
</dbReference>
<keyword evidence="2 3" id="KW-0802">TPR repeat</keyword>
<keyword evidence="7" id="KW-1185">Reference proteome</keyword>
<dbReference type="Pfam" id="PF14559">
    <property type="entry name" value="TPR_19"/>
    <property type="match status" value="1"/>
</dbReference>
<dbReference type="PROSITE" id="PS51257">
    <property type="entry name" value="PROKAR_LIPOPROTEIN"/>
    <property type="match status" value="1"/>
</dbReference>
<dbReference type="Proteomes" id="UP000182737">
    <property type="component" value="Unassembled WGS sequence"/>
</dbReference>
<evidence type="ECO:0000256" key="3">
    <source>
        <dbReference type="PROSITE-ProRule" id="PRU00339"/>
    </source>
</evidence>
<evidence type="ECO:0000256" key="1">
    <source>
        <dbReference type="ARBA" id="ARBA00022737"/>
    </source>
</evidence>
<gene>
    <name evidence="6" type="ORF">SAMN04487775_102124</name>
</gene>
<dbReference type="SMART" id="SM00028">
    <property type="entry name" value="TPR"/>
    <property type="match status" value="3"/>
</dbReference>
<proteinExistence type="predicted"/>
<dbReference type="InterPro" id="IPR011990">
    <property type="entry name" value="TPR-like_helical_dom_sf"/>
</dbReference>
<name>A0A1I3ITG4_9SPIR</name>
<feature type="repeat" description="TPR" evidence="3">
    <location>
        <begin position="44"/>
        <end position="77"/>
    </location>
</feature>
<dbReference type="PROSITE" id="PS50005">
    <property type="entry name" value="TPR"/>
    <property type="match status" value="3"/>
</dbReference>
<feature type="repeat" description="TPR" evidence="3">
    <location>
        <begin position="112"/>
        <end position="145"/>
    </location>
</feature>
<feature type="compositionally biased region" description="Acidic residues" evidence="4">
    <location>
        <begin position="204"/>
        <end position="219"/>
    </location>
</feature>